<dbReference type="EMBL" id="HG934468">
    <property type="protein sequence ID" value="CDN30627.1"/>
    <property type="molecule type" value="Genomic_DNA"/>
</dbReference>
<dbReference type="NCBIfam" id="TIGR01560">
    <property type="entry name" value="put_DNA_pack"/>
    <property type="match status" value="1"/>
</dbReference>
<evidence type="ECO:0000313" key="1">
    <source>
        <dbReference type="EMBL" id="CDN30627.1"/>
    </source>
</evidence>
<dbReference type="Pfam" id="PF05135">
    <property type="entry name" value="Phage_connect_1"/>
    <property type="match status" value="1"/>
</dbReference>
<dbReference type="InterPro" id="IPR021146">
    <property type="entry name" value="Phage_gp6-like_head-tail"/>
</dbReference>
<evidence type="ECO:0008006" key="3">
    <source>
        <dbReference type="Google" id="ProtNLM"/>
    </source>
</evidence>
<dbReference type="AlphaFoldDB" id="A0A060R6L0"/>
<dbReference type="HOGENOM" id="CLU_2260579_0_0_10"/>
<proteinExistence type="predicted"/>
<dbReference type="Gene3D" id="1.10.3230.30">
    <property type="entry name" value="Phage gp6-like head-tail connector protein"/>
    <property type="match status" value="1"/>
</dbReference>
<dbReference type="OrthoDB" id="1093905at2"/>
<sequence>MELPISLELAKAHLRVGDSSHDDELIAAKLEMAFGVAEDATNRTLRTMSVDELPPAVCAAILLILGTLYDNESDNVVGRSVSELSLTAEKLLLPWRITPYGDV</sequence>
<reference evidence="1 2" key="1">
    <citation type="journal article" date="2015" name="Genome Announc.">
        <title>Complete Genome Sequence of the Novel Leech Symbiont Mucinivorans hirudinis M3T.</title>
        <authorList>
            <person name="Nelson M.C."/>
            <person name="Bomar L."/>
            <person name="Graf J."/>
        </authorList>
    </citation>
    <scope>NUCLEOTIDE SEQUENCE [LARGE SCALE GENOMIC DNA]</scope>
    <source>
        <strain evidence="2">M3</strain>
    </source>
</reference>
<dbReference type="KEGG" id="rbc:BN938_0522"/>
<name>A0A060R6L0_9BACT</name>
<organism evidence="1 2">
    <name type="scientific">Mucinivorans hirudinis</name>
    <dbReference type="NCBI Taxonomy" id="1433126"/>
    <lineage>
        <taxon>Bacteria</taxon>
        <taxon>Pseudomonadati</taxon>
        <taxon>Bacteroidota</taxon>
        <taxon>Bacteroidia</taxon>
        <taxon>Bacteroidales</taxon>
        <taxon>Rikenellaceae</taxon>
        <taxon>Mucinivorans</taxon>
    </lineage>
</organism>
<keyword evidence="2" id="KW-1185">Reference proteome</keyword>
<gene>
    <name evidence="1" type="ORF">BN938_0522</name>
</gene>
<dbReference type="Proteomes" id="UP000027616">
    <property type="component" value="Chromosome I"/>
</dbReference>
<dbReference type="InterPro" id="IPR006450">
    <property type="entry name" value="Phage_HK97_gp6-like"/>
</dbReference>
<protein>
    <recommendedName>
        <fullName evidence="3">Phage gp6-like head-tail connector protein</fullName>
    </recommendedName>
</protein>
<dbReference type="CDD" id="cd08054">
    <property type="entry name" value="gp6"/>
    <property type="match status" value="1"/>
</dbReference>
<evidence type="ECO:0000313" key="2">
    <source>
        <dbReference type="Proteomes" id="UP000027616"/>
    </source>
</evidence>
<dbReference type="STRING" id="1433126.BN938_0522"/>
<accession>A0A060R6L0</accession>